<dbReference type="Pfam" id="PF17111">
    <property type="entry name" value="PigL_N"/>
    <property type="match status" value="1"/>
</dbReference>
<dbReference type="OrthoDB" id="432483at2759"/>
<dbReference type="Proteomes" id="UP000799324">
    <property type="component" value="Unassembled WGS sequence"/>
</dbReference>
<proteinExistence type="predicted"/>
<sequence length="311" mass="34033">MTDPLSVTAGVVGIAAAALHTIHVLIEDIENVKGAPKAITDIKSDLTAVEGSLSSLHQVLDDPEALPDALKAQIGSKNIENAVRGCDIACSDFREPLKSWTKHSTGDKTSKRDRLKIGLLKQGKIKAFTQQLASCKATVSMGLDTANFLNSCRQRRDTDAIKRMLEDREQQVAQEGALVLRNTTDMINTLEGLSISDESSAEEDGPILDEVQQEVQQELREDIARCQKQLQYFESTLTESLSNVHEERTGVKIKKVKIDDDGRALVGIINVEGEVDQIKQIKIDIEDVAVNKRAKAVVGVAKGMDINAFFK</sequence>
<dbReference type="EMBL" id="MU004459">
    <property type="protein sequence ID" value="KAF2650330.1"/>
    <property type="molecule type" value="Genomic_DNA"/>
</dbReference>
<evidence type="ECO:0000313" key="3">
    <source>
        <dbReference type="Proteomes" id="UP000799324"/>
    </source>
</evidence>
<keyword evidence="3" id="KW-1185">Reference proteome</keyword>
<accession>A0A6A6SRQ7</accession>
<evidence type="ECO:0000259" key="1">
    <source>
        <dbReference type="Pfam" id="PF17111"/>
    </source>
</evidence>
<gene>
    <name evidence="2" type="ORF">K491DRAFT_697387</name>
</gene>
<dbReference type="AlphaFoldDB" id="A0A6A6SRQ7"/>
<name>A0A6A6SRQ7_9PLEO</name>
<dbReference type="InterPro" id="IPR031348">
    <property type="entry name" value="PigL_N"/>
</dbReference>
<evidence type="ECO:0000313" key="2">
    <source>
        <dbReference type="EMBL" id="KAF2650330.1"/>
    </source>
</evidence>
<feature type="domain" description="Azaphilone pigments biosynthesis cluster protein L N-terminal" evidence="1">
    <location>
        <begin position="2"/>
        <end position="175"/>
    </location>
</feature>
<protein>
    <recommendedName>
        <fullName evidence="1">Azaphilone pigments biosynthesis cluster protein L N-terminal domain-containing protein</fullName>
    </recommendedName>
</protein>
<reference evidence="2" key="1">
    <citation type="journal article" date="2020" name="Stud. Mycol.">
        <title>101 Dothideomycetes genomes: a test case for predicting lifestyles and emergence of pathogens.</title>
        <authorList>
            <person name="Haridas S."/>
            <person name="Albert R."/>
            <person name="Binder M."/>
            <person name="Bloem J."/>
            <person name="Labutti K."/>
            <person name="Salamov A."/>
            <person name="Andreopoulos B."/>
            <person name="Baker S."/>
            <person name="Barry K."/>
            <person name="Bills G."/>
            <person name="Bluhm B."/>
            <person name="Cannon C."/>
            <person name="Castanera R."/>
            <person name="Culley D."/>
            <person name="Daum C."/>
            <person name="Ezra D."/>
            <person name="Gonzalez J."/>
            <person name="Henrissat B."/>
            <person name="Kuo A."/>
            <person name="Liang C."/>
            <person name="Lipzen A."/>
            <person name="Lutzoni F."/>
            <person name="Magnuson J."/>
            <person name="Mondo S."/>
            <person name="Nolan M."/>
            <person name="Ohm R."/>
            <person name="Pangilinan J."/>
            <person name="Park H.-J."/>
            <person name="Ramirez L."/>
            <person name="Alfaro M."/>
            <person name="Sun H."/>
            <person name="Tritt A."/>
            <person name="Yoshinaga Y."/>
            <person name="Zwiers L.-H."/>
            <person name="Turgeon B."/>
            <person name="Goodwin S."/>
            <person name="Spatafora J."/>
            <person name="Crous P."/>
            <person name="Grigoriev I."/>
        </authorList>
    </citation>
    <scope>NUCLEOTIDE SEQUENCE</scope>
    <source>
        <strain evidence="2">CBS 122681</strain>
    </source>
</reference>
<organism evidence="2 3">
    <name type="scientific">Lophiostoma macrostomum CBS 122681</name>
    <dbReference type="NCBI Taxonomy" id="1314788"/>
    <lineage>
        <taxon>Eukaryota</taxon>
        <taxon>Fungi</taxon>
        <taxon>Dikarya</taxon>
        <taxon>Ascomycota</taxon>
        <taxon>Pezizomycotina</taxon>
        <taxon>Dothideomycetes</taxon>
        <taxon>Pleosporomycetidae</taxon>
        <taxon>Pleosporales</taxon>
        <taxon>Lophiostomataceae</taxon>
        <taxon>Lophiostoma</taxon>
    </lineage>
</organism>